<evidence type="ECO:0000256" key="2">
    <source>
        <dbReference type="ARBA" id="ARBA00022553"/>
    </source>
</evidence>
<accession>Q5CC82</accession>
<dbReference type="Gene3D" id="3.40.50.12780">
    <property type="entry name" value="N-terminal domain of ligase-like"/>
    <property type="match status" value="1"/>
</dbReference>
<feature type="non-terminal residue" evidence="4">
    <location>
        <position position="1"/>
    </location>
</feature>
<dbReference type="Pfam" id="PF00501">
    <property type="entry name" value="AMP-binding"/>
    <property type="match status" value="1"/>
</dbReference>
<dbReference type="GO" id="GO:0044550">
    <property type="term" value="P:secondary metabolite biosynthetic process"/>
    <property type="evidence" value="ECO:0007669"/>
    <property type="project" value="TreeGrafter"/>
</dbReference>
<organism evidence="4">
    <name type="scientific">Trichoderma asperellum</name>
    <name type="common">Filamentous fungus</name>
    <dbReference type="NCBI Taxonomy" id="101201"/>
    <lineage>
        <taxon>Eukaryota</taxon>
        <taxon>Fungi</taxon>
        <taxon>Dikarya</taxon>
        <taxon>Ascomycota</taxon>
        <taxon>Pezizomycotina</taxon>
        <taxon>Sordariomycetes</taxon>
        <taxon>Hypocreomycetidae</taxon>
        <taxon>Hypocreales</taxon>
        <taxon>Hypocreaceae</taxon>
        <taxon>Trichoderma</taxon>
    </lineage>
</organism>
<proteinExistence type="predicted"/>
<keyword evidence="2" id="KW-0597">Phosphoprotein</keyword>
<dbReference type="EMBL" id="AJ785295">
    <property type="protein sequence ID" value="CAH05067.1"/>
    <property type="molecule type" value="Genomic_DNA"/>
</dbReference>
<evidence type="ECO:0000259" key="3">
    <source>
        <dbReference type="Pfam" id="PF00501"/>
    </source>
</evidence>
<dbReference type="InterPro" id="IPR042099">
    <property type="entry name" value="ANL_N_sf"/>
</dbReference>
<dbReference type="PANTHER" id="PTHR45527:SF1">
    <property type="entry name" value="FATTY ACID SYNTHASE"/>
    <property type="match status" value="1"/>
</dbReference>
<sequence length="336" mass="36715">AGGAYVPARVVPTFQRLQQVASQTGAKIALTSSIHRLLCSKLLDTVIEVSSALDEQLNSDQDINDIKPAAAVASSDVAYLLFTSGSTGVPKGIIMEHGSLCTSQRDIAKRLGLRNSVRMLQFSSFVFDLSVGEIMLILMHGGCVCIPSDHDRLNNLAKFIRDTEVSWAFLTPSFARTLRPTDVPSLELILLAGEPVSQDVFDLWFGKTRLVNGWGPAETCVFSATHEWKSADESPLTIGRSVGSFAWIVDAENPRRLAPVGCIGEIVMQGPTLLREYLADPAKTLSSTLTSLPNWAPRSSDRNWGRFYKTGDLGVYNPDGTIHYFGRKDTQVKIRG</sequence>
<dbReference type="AlphaFoldDB" id="Q5CC82"/>
<dbReference type="GO" id="GO:0005737">
    <property type="term" value="C:cytoplasm"/>
    <property type="evidence" value="ECO:0007669"/>
    <property type="project" value="TreeGrafter"/>
</dbReference>
<protein>
    <submittedName>
        <fullName evidence="4">Peptide synthetase</fullName>
    </submittedName>
</protein>
<dbReference type="GO" id="GO:0031177">
    <property type="term" value="F:phosphopantetheine binding"/>
    <property type="evidence" value="ECO:0007669"/>
    <property type="project" value="TreeGrafter"/>
</dbReference>
<gene>
    <name evidence="4" type="primary">salps</name>
</gene>
<name>Q5CC82_TRIAP</name>
<evidence type="ECO:0000256" key="1">
    <source>
        <dbReference type="ARBA" id="ARBA00022450"/>
    </source>
</evidence>
<dbReference type="SUPFAM" id="SSF56801">
    <property type="entry name" value="Acetyl-CoA synthetase-like"/>
    <property type="match status" value="1"/>
</dbReference>
<dbReference type="InterPro" id="IPR000873">
    <property type="entry name" value="AMP-dep_synth/lig_dom"/>
</dbReference>
<feature type="non-terminal residue" evidence="4">
    <location>
        <position position="336"/>
    </location>
</feature>
<dbReference type="InterPro" id="IPR020845">
    <property type="entry name" value="AMP-binding_CS"/>
</dbReference>
<reference evidence="4" key="1">
    <citation type="journal article" date="2005" name="FEMS Microbiol. Lett.">
        <title>Detection of putative peptide synthetase genes in Trichoderma species: application of this method to the cloning of a gene from T. harzianum CECT 2413.</title>
        <authorList>
            <person name="Vizcaino J.A."/>
            <person name="Sanz L."/>
            <person name="Cardoza R.E."/>
            <person name="Monte E."/>
            <person name="Gutierrez S."/>
        </authorList>
    </citation>
    <scope>NUCLEOTIDE SEQUENCE</scope>
    <source>
        <strain evidence="4">IMI 296237</strain>
    </source>
</reference>
<evidence type="ECO:0000313" key="4">
    <source>
        <dbReference type="EMBL" id="CAH05067.1"/>
    </source>
</evidence>
<dbReference type="PROSITE" id="PS00455">
    <property type="entry name" value="AMP_BINDING"/>
    <property type="match status" value="1"/>
</dbReference>
<keyword evidence="1" id="KW-0596">Phosphopantetheine</keyword>
<feature type="domain" description="AMP-dependent synthetase/ligase" evidence="3">
    <location>
        <begin position="1"/>
        <end position="278"/>
    </location>
</feature>
<dbReference type="PANTHER" id="PTHR45527">
    <property type="entry name" value="NONRIBOSOMAL PEPTIDE SYNTHETASE"/>
    <property type="match status" value="1"/>
</dbReference>
<dbReference type="GO" id="GO:0043041">
    <property type="term" value="P:amino acid activation for nonribosomal peptide biosynthetic process"/>
    <property type="evidence" value="ECO:0007669"/>
    <property type="project" value="TreeGrafter"/>
</dbReference>